<evidence type="ECO:0000259" key="1">
    <source>
        <dbReference type="Pfam" id="PF13391"/>
    </source>
</evidence>
<dbReference type="Proteomes" id="UP000683507">
    <property type="component" value="Chromosome"/>
</dbReference>
<proteinExistence type="predicted"/>
<dbReference type="CDD" id="cd00085">
    <property type="entry name" value="HNHc"/>
    <property type="match status" value="1"/>
</dbReference>
<keyword evidence="3" id="KW-1185">Reference proteome</keyword>
<dbReference type="KEGG" id="ptan:CRYO30217_02293"/>
<dbReference type="RefSeq" id="WP_258542524.1">
    <property type="nucleotide sequence ID" value="NZ_OU015584.1"/>
</dbReference>
<gene>
    <name evidence="2" type="ORF">CRYO30217_02293</name>
</gene>
<feature type="domain" description="HNH nuclease" evidence="1">
    <location>
        <begin position="26"/>
        <end position="87"/>
    </location>
</feature>
<organism evidence="2 3">
    <name type="scientific">Parvicella tangerina</name>
    <dbReference type="NCBI Taxonomy" id="2829795"/>
    <lineage>
        <taxon>Bacteria</taxon>
        <taxon>Pseudomonadati</taxon>
        <taxon>Bacteroidota</taxon>
        <taxon>Flavobacteriia</taxon>
        <taxon>Flavobacteriales</taxon>
        <taxon>Parvicellaceae</taxon>
        <taxon>Parvicella</taxon>
    </lineage>
</organism>
<dbReference type="AlphaFoldDB" id="A0A916JMZ6"/>
<reference evidence="2" key="1">
    <citation type="submission" date="2021-04" db="EMBL/GenBank/DDBJ databases">
        <authorList>
            <person name="Rodrigo-Torres L."/>
            <person name="Arahal R. D."/>
            <person name="Lucena T."/>
        </authorList>
    </citation>
    <scope>NUCLEOTIDE SEQUENCE</scope>
    <source>
        <strain evidence="2">AS29M-1</strain>
    </source>
</reference>
<accession>A0A916JMZ6</accession>
<sequence length="351" mass="41711">MIETPKRLEPTKETIRFLFSKTGNQCAFPGCSHSLFQADTFLAEVCHISAVKETGARFNDKLTNEDRRKEDNLIVLCRNHHSLIDNDEFEYDTDKVLQMKREHEGQFTNAFDLSEKQMKSVESSLQIILESLERIESHLGTRNSKGKEFPEQVDFDQHFSKFLNDETDFLALFLKAQPTIEDCKRVFHEDYYLDIYEHYSHMYRELCVDPVRIRKEGDKISTEYKSYEYKLTPIDEFNSWMKERDIFGIKVDLLRKGIQMYDIRFLKNNDDRFGVSFNFWLFRKGRWVFFPKPNRVMRNINSIRSDDDLRALVKVIKGMNKIGLLPKEFLSMPDARKLSFTQELVRQLKKK</sequence>
<dbReference type="InterPro" id="IPR003615">
    <property type="entry name" value="HNH_nuc"/>
</dbReference>
<evidence type="ECO:0000313" key="2">
    <source>
        <dbReference type="EMBL" id="CAG5083801.1"/>
    </source>
</evidence>
<dbReference type="Pfam" id="PF13391">
    <property type="entry name" value="HNH_2"/>
    <property type="match status" value="1"/>
</dbReference>
<dbReference type="EMBL" id="OU015584">
    <property type="protein sequence ID" value="CAG5083801.1"/>
    <property type="molecule type" value="Genomic_DNA"/>
</dbReference>
<name>A0A916JMZ6_9FLAO</name>
<evidence type="ECO:0000313" key="3">
    <source>
        <dbReference type="Proteomes" id="UP000683507"/>
    </source>
</evidence>
<protein>
    <recommendedName>
        <fullName evidence="1">HNH nuclease domain-containing protein</fullName>
    </recommendedName>
</protein>